<accession>A0A124EQP3</accession>
<name>A0A124EQP3_9MYCO</name>
<dbReference type="EMBL" id="LQIR01000001">
    <property type="protein sequence ID" value="KUI21020.1"/>
    <property type="molecule type" value="Genomic_DNA"/>
</dbReference>
<evidence type="ECO:0000313" key="2">
    <source>
        <dbReference type="Proteomes" id="UP000053707"/>
    </source>
</evidence>
<sequence>MTSVVGDWDVRIKTPVGALEVVYSFVEQDGAITGTAQSKSENMLLSDITVVEDVDGQRVTWRQTVTKPMSLKLEFDVQVRGDHLAGHSRAGRLTRSAVAGVRRT</sequence>
<proteinExistence type="predicted"/>
<gene>
    <name evidence="1" type="ORF">AU192_11210</name>
</gene>
<reference evidence="1 2" key="1">
    <citation type="submission" date="2016-01" db="EMBL/GenBank/DDBJ databases">
        <authorList>
            <consortium name="TB Trials Study Group"/>
            <person name="Sutton G."/>
            <person name="Brinkac L."/>
            <person name="Sanka R."/>
            <person name="Adams M."/>
            <person name="Lau E.L."/>
            <person name="Macaden R."/>
            <person name="Grewal H.M.S."/>
        </authorList>
    </citation>
    <scope>NUCLEOTIDE SEQUENCE [LARGE SCALE GENOMIC DNA]</scope>
    <source>
        <strain evidence="1 2">IS-1744</strain>
    </source>
</reference>
<evidence type="ECO:0008006" key="3">
    <source>
        <dbReference type="Google" id="ProtNLM"/>
    </source>
</evidence>
<keyword evidence="2" id="KW-1185">Reference proteome</keyword>
<protein>
    <recommendedName>
        <fullName evidence="3">Polyketide cyclase / dehydrase and lipid transport</fullName>
    </recommendedName>
</protein>
<organism evidence="1 2">
    <name type="scientific">Mycobacterium lehmannii</name>
    <dbReference type="NCBI Taxonomy" id="2048550"/>
    <lineage>
        <taxon>Bacteria</taxon>
        <taxon>Bacillati</taxon>
        <taxon>Actinomycetota</taxon>
        <taxon>Actinomycetes</taxon>
        <taxon>Mycobacteriales</taxon>
        <taxon>Mycobacteriaceae</taxon>
        <taxon>Mycobacterium</taxon>
    </lineage>
</organism>
<evidence type="ECO:0000313" key="1">
    <source>
        <dbReference type="EMBL" id="KUI21020.1"/>
    </source>
</evidence>
<comment type="caution">
    <text evidence="1">The sequence shown here is derived from an EMBL/GenBank/DDBJ whole genome shotgun (WGS) entry which is preliminary data.</text>
</comment>
<dbReference type="AlphaFoldDB" id="A0A124EQP3"/>
<dbReference type="Proteomes" id="UP000053707">
    <property type="component" value="Unassembled WGS sequence"/>
</dbReference>
<dbReference type="RefSeq" id="WP_064393819.1">
    <property type="nucleotide sequence ID" value="NZ_LQIR01000001.1"/>
</dbReference>